<accession>A0A8J3VKV4</accession>
<dbReference type="SMART" id="SM01118">
    <property type="entry name" value="CYTH"/>
    <property type="match status" value="1"/>
</dbReference>
<evidence type="ECO:0000313" key="3">
    <source>
        <dbReference type="EMBL" id="GIH09927.1"/>
    </source>
</evidence>
<dbReference type="Proteomes" id="UP000612899">
    <property type="component" value="Unassembled WGS sequence"/>
</dbReference>
<dbReference type="SUPFAM" id="SSF55154">
    <property type="entry name" value="CYTH-like phosphatases"/>
    <property type="match status" value="1"/>
</dbReference>
<evidence type="ECO:0000313" key="4">
    <source>
        <dbReference type="Proteomes" id="UP000612899"/>
    </source>
</evidence>
<evidence type="ECO:0000259" key="2">
    <source>
        <dbReference type="SMART" id="SM01118"/>
    </source>
</evidence>
<organism evidence="3 4">
    <name type="scientific">Rhizocola hellebori</name>
    <dbReference type="NCBI Taxonomy" id="1392758"/>
    <lineage>
        <taxon>Bacteria</taxon>
        <taxon>Bacillati</taxon>
        <taxon>Actinomycetota</taxon>
        <taxon>Actinomycetes</taxon>
        <taxon>Micromonosporales</taxon>
        <taxon>Micromonosporaceae</taxon>
        <taxon>Rhizocola</taxon>
    </lineage>
</organism>
<dbReference type="PANTHER" id="PTHR40114">
    <property type="entry name" value="SLR0698 PROTEIN"/>
    <property type="match status" value="1"/>
</dbReference>
<dbReference type="PANTHER" id="PTHR40114:SF1">
    <property type="entry name" value="SLR0698 PROTEIN"/>
    <property type="match status" value="1"/>
</dbReference>
<keyword evidence="4" id="KW-1185">Reference proteome</keyword>
<dbReference type="PIRSF" id="PIRSF016487">
    <property type="entry name" value="CYTH_UCP016487"/>
    <property type="match status" value="1"/>
</dbReference>
<dbReference type="Gene3D" id="2.40.320.10">
    <property type="entry name" value="Hypothetical Protein Pfu-838710-001"/>
    <property type="match status" value="1"/>
</dbReference>
<name>A0A8J3VKV4_9ACTN</name>
<gene>
    <name evidence="3" type="ORF">Rhe02_79940</name>
</gene>
<evidence type="ECO:0000256" key="1">
    <source>
        <dbReference type="PIRSR" id="PIRSR016487-1"/>
    </source>
</evidence>
<dbReference type="InterPro" id="IPR012042">
    <property type="entry name" value="NeuTTM/CthTTM-like"/>
</dbReference>
<feature type="active site" description="Proton acceptor" evidence="1">
    <location>
        <position position="45"/>
    </location>
</feature>
<comment type="caution">
    <text evidence="3">The sequence shown here is derived from an EMBL/GenBank/DDBJ whole genome shotgun (WGS) entry which is preliminary data.</text>
</comment>
<protein>
    <recommendedName>
        <fullName evidence="2">CYTH domain-containing protein</fullName>
    </recommendedName>
</protein>
<dbReference type="EMBL" id="BONY01000080">
    <property type="protein sequence ID" value="GIH09927.1"/>
    <property type="molecule type" value="Genomic_DNA"/>
</dbReference>
<feature type="domain" description="CYTH" evidence="2">
    <location>
        <begin position="19"/>
        <end position="166"/>
    </location>
</feature>
<dbReference type="AlphaFoldDB" id="A0A8J3VKV4"/>
<reference evidence="3" key="1">
    <citation type="submission" date="2021-01" db="EMBL/GenBank/DDBJ databases">
        <title>Whole genome shotgun sequence of Rhizocola hellebori NBRC 109834.</title>
        <authorList>
            <person name="Komaki H."/>
            <person name="Tamura T."/>
        </authorList>
    </citation>
    <scope>NUCLEOTIDE SEQUENCE</scope>
    <source>
        <strain evidence="3">NBRC 109834</strain>
    </source>
</reference>
<proteinExistence type="predicted"/>
<sequence>MIDDAVSWARQPGSGKYAKLERERRFLLTDMPAQAKDPRLIEDRYLVGTRLRLRRVEADSQVVYKFCQKVRPDEANPSTVAITNIYLAEAEYERLRQLPATILRKTRRLWQVGQQSFAVDKFHGDLAGLLLAEIELPDLAQSLLLPAPIGREVTTDDRFSGGYLAHATPTQKEQLLTLARSEAR</sequence>
<dbReference type="RefSeq" id="WP_203913652.1">
    <property type="nucleotide sequence ID" value="NZ_BONY01000080.1"/>
</dbReference>
<dbReference type="InterPro" id="IPR023577">
    <property type="entry name" value="CYTH_domain"/>
</dbReference>
<dbReference type="InterPro" id="IPR033469">
    <property type="entry name" value="CYTH-like_dom_sf"/>
</dbReference>